<evidence type="ECO:0000313" key="3">
    <source>
        <dbReference type="EMBL" id="OIN60485.1"/>
    </source>
</evidence>
<dbReference type="InterPro" id="IPR051045">
    <property type="entry name" value="TonB-dependent_transducer"/>
</dbReference>
<accession>A0A1S2VQK6</accession>
<proteinExistence type="predicted"/>
<dbReference type="AlphaFoldDB" id="A0A1S2VQK6"/>
<evidence type="ECO:0000313" key="4">
    <source>
        <dbReference type="Proteomes" id="UP000181790"/>
    </source>
</evidence>
<dbReference type="Gene3D" id="3.30.1150.10">
    <property type="match status" value="1"/>
</dbReference>
<keyword evidence="4" id="KW-1185">Reference proteome</keyword>
<dbReference type="RefSeq" id="WP_071502280.1">
    <property type="nucleotide sequence ID" value="NZ_MORL01000002.1"/>
</dbReference>
<protein>
    <recommendedName>
        <fullName evidence="2">TonB C-terminal domain-containing protein</fullName>
    </recommendedName>
</protein>
<dbReference type="InterPro" id="IPR037682">
    <property type="entry name" value="TonB_C"/>
</dbReference>
<feature type="domain" description="TonB C-terminal" evidence="2">
    <location>
        <begin position="73"/>
        <end position="134"/>
    </location>
</feature>
<dbReference type="SUPFAM" id="SSF74653">
    <property type="entry name" value="TolA/TonB C-terminal domain"/>
    <property type="match status" value="1"/>
</dbReference>
<sequence>MTLFCTLITLSAIPALSLAAPASQTPRQDTTAYAIVQVAPEFAGGSQALFRFIQQTSHYPVIPPDKQPKGTLVVVRALVEKDGTLSRPVIHYSAAEGAYEQEALRIVSRMPAWKPGSQDGHPLRAYTQIPFRFVAGPKKP</sequence>
<dbReference type="GO" id="GO:0098797">
    <property type="term" value="C:plasma membrane protein complex"/>
    <property type="evidence" value="ECO:0007669"/>
    <property type="project" value="TreeGrafter"/>
</dbReference>
<dbReference type="GO" id="GO:0031992">
    <property type="term" value="F:energy transducer activity"/>
    <property type="evidence" value="ECO:0007669"/>
    <property type="project" value="TreeGrafter"/>
</dbReference>
<dbReference type="OrthoDB" id="9812355at2"/>
<organism evidence="3 4">
    <name type="scientific">Arsenicibacter rosenii</name>
    <dbReference type="NCBI Taxonomy" id="1750698"/>
    <lineage>
        <taxon>Bacteria</taxon>
        <taxon>Pseudomonadati</taxon>
        <taxon>Bacteroidota</taxon>
        <taxon>Cytophagia</taxon>
        <taxon>Cytophagales</taxon>
        <taxon>Spirosomataceae</taxon>
        <taxon>Arsenicibacter</taxon>
    </lineage>
</organism>
<reference evidence="3 4" key="1">
    <citation type="submission" date="2016-10" db="EMBL/GenBank/DDBJ databases">
        <title>Arsenicibacter rosenii gen. nov., sp. nov., an efficient arsenic-methylating bacterium isolated from an arsenic-contaminated paddy soil.</title>
        <authorList>
            <person name="Huang K."/>
        </authorList>
    </citation>
    <scope>NUCLEOTIDE SEQUENCE [LARGE SCALE GENOMIC DNA]</scope>
    <source>
        <strain evidence="3 4">SM-1</strain>
    </source>
</reference>
<dbReference type="Pfam" id="PF03544">
    <property type="entry name" value="TonB_C"/>
    <property type="match status" value="1"/>
</dbReference>
<keyword evidence="1" id="KW-0732">Signal</keyword>
<evidence type="ECO:0000256" key="1">
    <source>
        <dbReference type="SAM" id="SignalP"/>
    </source>
</evidence>
<feature type="signal peptide" evidence="1">
    <location>
        <begin position="1"/>
        <end position="19"/>
    </location>
</feature>
<dbReference type="GO" id="GO:0055085">
    <property type="term" value="P:transmembrane transport"/>
    <property type="evidence" value="ECO:0007669"/>
    <property type="project" value="InterPro"/>
</dbReference>
<dbReference type="Proteomes" id="UP000181790">
    <property type="component" value="Unassembled WGS sequence"/>
</dbReference>
<feature type="chain" id="PRO_5010342409" description="TonB C-terminal domain-containing protein" evidence="1">
    <location>
        <begin position="20"/>
        <end position="140"/>
    </location>
</feature>
<dbReference type="EMBL" id="MORL01000002">
    <property type="protein sequence ID" value="OIN60485.1"/>
    <property type="molecule type" value="Genomic_DNA"/>
</dbReference>
<evidence type="ECO:0000259" key="2">
    <source>
        <dbReference type="Pfam" id="PF03544"/>
    </source>
</evidence>
<name>A0A1S2VQK6_9BACT</name>
<dbReference type="PANTHER" id="PTHR33446">
    <property type="entry name" value="PROTEIN TONB-RELATED"/>
    <property type="match status" value="1"/>
</dbReference>
<gene>
    <name evidence="3" type="ORF">BLX24_06610</name>
</gene>
<comment type="caution">
    <text evidence="3">The sequence shown here is derived from an EMBL/GenBank/DDBJ whole genome shotgun (WGS) entry which is preliminary data.</text>
</comment>
<dbReference type="PANTHER" id="PTHR33446:SF2">
    <property type="entry name" value="PROTEIN TONB"/>
    <property type="match status" value="1"/>
</dbReference>